<dbReference type="EMBL" id="CP049740">
    <property type="protein sequence ID" value="QII82630.1"/>
    <property type="molecule type" value="Genomic_DNA"/>
</dbReference>
<protein>
    <submittedName>
        <fullName evidence="6">Thiol peroxidase</fullName>
        <ecNumber evidence="6">1.11.1.-</ecNumber>
    </submittedName>
</protein>
<dbReference type="PROSITE" id="PS51352">
    <property type="entry name" value="THIOREDOXIN_2"/>
    <property type="match status" value="1"/>
</dbReference>
<dbReference type="AlphaFoldDB" id="A0A6G7KBK5"/>
<evidence type="ECO:0000256" key="2">
    <source>
        <dbReference type="ARBA" id="ARBA00022862"/>
    </source>
</evidence>
<evidence type="ECO:0000259" key="5">
    <source>
        <dbReference type="PROSITE" id="PS51352"/>
    </source>
</evidence>
<dbReference type="NCBIfam" id="NF001808">
    <property type="entry name" value="PRK00522.1"/>
    <property type="match status" value="1"/>
</dbReference>
<dbReference type="CDD" id="cd03014">
    <property type="entry name" value="PRX_Atyp2cys"/>
    <property type="match status" value="1"/>
</dbReference>
<dbReference type="SUPFAM" id="SSF52833">
    <property type="entry name" value="Thioredoxin-like"/>
    <property type="match status" value="1"/>
</dbReference>
<gene>
    <name evidence="6" type="primary">tpx</name>
    <name evidence="6" type="ORF">G7057_09425</name>
</gene>
<keyword evidence="4" id="KW-0676">Redox-active center</keyword>
<dbReference type="Pfam" id="PF00578">
    <property type="entry name" value="AhpC-TSA"/>
    <property type="match status" value="1"/>
</dbReference>
<dbReference type="GO" id="GO:0008379">
    <property type="term" value="F:thioredoxin peroxidase activity"/>
    <property type="evidence" value="ECO:0007669"/>
    <property type="project" value="InterPro"/>
</dbReference>
<dbReference type="InterPro" id="IPR002065">
    <property type="entry name" value="TPX"/>
</dbReference>
<evidence type="ECO:0000256" key="3">
    <source>
        <dbReference type="ARBA" id="ARBA00023157"/>
    </source>
</evidence>
<keyword evidence="6" id="KW-0560">Oxidoreductase</keyword>
<dbReference type="PANTHER" id="PTHR43110:SF1">
    <property type="entry name" value="THIOL PEROXIDASE"/>
    <property type="match status" value="1"/>
</dbReference>
<dbReference type="InterPro" id="IPR013766">
    <property type="entry name" value="Thioredoxin_domain"/>
</dbReference>
<keyword evidence="3" id="KW-1015">Disulfide bond</keyword>
<evidence type="ECO:0000313" key="6">
    <source>
        <dbReference type="EMBL" id="QII82630.1"/>
    </source>
</evidence>
<dbReference type="EC" id="1.11.1.-" evidence="6"/>
<keyword evidence="1 6" id="KW-0575">Peroxidase</keyword>
<accession>A0A6G7KBK5</accession>
<keyword evidence="2" id="KW-0049">Antioxidant</keyword>
<evidence type="ECO:0000313" key="7">
    <source>
        <dbReference type="Proteomes" id="UP000501451"/>
    </source>
</evidence>
<dbReference type="KEGG" id="jar:G7057_09425"/>
<dbReference type="RefSeq" id="WP_076766628.1">
    <property type="nucleotide sequence ID" value="NZ_CP049740.1"/>
</dbReference>
<evidence type="ECO:0000256" key="1">
    <source>
        <dbReference type="ARBA" id="ARBA00022559"/>
    </source>
</evidence>
<dbReference type="PANTHER" id="PTHR43110">
    <property type="entry name" value="THIOL PEROXIDASE"/>
    <property type="match status" value="1"/>
</dbReference>
<reference evidence="6 7" key="1">
    <citation type="journal article" date="2017" name="Int. J. Syst. Evol. Microbiol.">
        <title>Jeotgalibaca porci sp. nov. and Jeotgalibaca arthritidis sp. nov., isolated from pigs, and emended description of the genus Jeotgalibaca.</title>
        <authorList>
            <person name="Zamora L."/>
            <person name="Perez-Sancho M."/>
            <person name="Dominguez L."/>
            <person name="Fernandez-Garayzabal J.F."/>
            <person name="Vela A.I."/>
        </authorList>
    </citation>
    <scope>NUCLEOTIDE SEQUENCE [LARGE SCALE GENOMIC DNA]</scope>
    <source>
        <strain evidence="6 7">CECT 9157</strain>
    </source>
</reference>
<organism evidence="6 7">
    <name type="scientific">Jeotgalibaca arthritidis</name>
    <dbReference type="NCBI Taxonomy" id="1868794"/>
    <lineage>
        <taxon>Bacteria</taxon>
        <taxon>Bacillati</taxon>
        <taxon>Bacillota</taxon>
        <taxon>Bacilli</taxon>
        <taxon>Lactobacillales</taxon>
        <taxon>Carnobacteriaceae</taxon>
        <taxon>Jeotgalibaca</taxon>
    </lineage>
</organism>
<feature type="domain" description="Thioredoxin" evidence="5">
    <location>
        <begin position="17"/>
        <end position="163"/>
    </location>
</feature>
<keyword evidence="7" id="KW-1185">Reference proteome</keyword>
<proteinExistence type="predicted"/>
<dbReference type="InterPro" id="IPR000866">
    <property type="entry name" value="AhpC/TSA"/>
</dbReference>
<evidence type="ECO:0000256" key="4">
    <source>
        <dbReference type="ARBA" id="ARBA00023284"/>
    </source>
</evidence>
<name>A0A6G7KBK5_9LACT</name>
<dbReference type="InterPro" id="IPR050455">
    <property type="entry name" value="Tpx_Peroxidase_subfamily"/>
</dbReference>
<dbReference type="Gene3D" id="3.40.30.10">
    <property type="entry name" value="Glutaredoxin"/>
    <property type="match status" value="1"/>
</dbReference>
<dbReference type="Proteomes" id="UP000501451">
    <property type="component" value="Chromosome"/>
</dbReference>
<dbReference type="InterPro" id="IPR036249">
    <property type="entry name" value="Thioredoxin-like_sf"/>
</dbReference>
<sequence>MEITFKGTTVQLEGSELKVGDQAPAFALENLAGKQITTDSLKGKVTIISVFPKINTRVCDQQTRRFNEMASTIEGVRLISISKNDKDELSDWCAAEGLDMEMLVDDGSFGKAFGVYMPEIDLLARSVFVLDETGLLGYKEILPEAGGPEPNYEAAVEAAKDLV</sequence>